<feature type="domain" description="OmpA-like" evidence="11">
    <location>
        <begin position="243"/>
        <end position="358"/>
    </location>
</feature>
<dbReference type="InterPro" id="IPR006665">
    <property type="entry name" value="OmpA-like"/>
</dbReference>
<dbReference type="RefSeq" id="WP_066430823.1">
    <property type="nucleotide sequence ID" value="NZ_CP014227.1"/>
</dbReference>
<keyword evidence="4" id="KW-0812">Transmembrane</keyword>
<dbReference type="Proteomes" id="UP000215539">
    <property type="component" value="Chromosome 1"/>
</dbReference>
<evidence type="ECO:0000256" key="10">
    <source>
        <dbReference type="SAM" id="SignalP"/>
    </source>
</evidence>
<dbReference type="GO" id="GO:0046930">
    <property type="term" value="C:pore complex"/>
    <property type="evidence" value="ECO:0007669"/>
    <property type="project" value="UniProtKB-KW"/>
</dbReference>
<keyword evidence="2" id="KW-0813">Transport</keyword>
<comment type="subcellular location">
    <subcellularLocation>
        <location evidence="1">Cell outer membrane</location>
        <topology evidence="1">Multi-pass membrane protein</topology>
    </subcellularLocation>
</comment>
<dbReference type="PRINTS" id="PR01021">
    <property type="entry name" value="OMPADOMAIN"/>
</dbReference>
<accession>A0AAX2H0L4</accession>
<evidence type="ECO:0000259" key="11">
    <source>
        <dbReference type="PROSITE" id="PS51123"/>
    </source>
</evidence>
<keyword evidence="10" id="KW-0732">Signal</keyword>
<feature type="signal peptide" evidence="10">
    <location>
        <begin position="1"/>
        <end position="22"/>
    </location>
</feature>
<dbReference type="InterPro" id="IPR006664">
    <property type="entry name" value="OMP_bac"/>
</dbReference>
<reference evidence="13 15" key="2">
    <citation type="submission" date="2017-06" db="EMBL/GenBank/DDBJ databases">
        <authorList>
            <consortium name="Pathogen Informatics"/>
        </authorList>
    </citation>
    <scope>NUCLEOTIDE SEQUENCE [LARGE SCALE GENOMIC DNA]</scope>
    <source>
        <strain evidence="13 15">NCTC12947</strain>
    </source>
</reference>
<dbReference type="PANTHER" id="PTHR30329:SF21">
    <property type="entry name" value="LIPOPROTEIN YIAD-RELATED"/>
    <property type="match status" value="1"/>
</dbReference>
<evidence type="ECO:0000313" key="13">
    <source>
        <dbReference type="EMBL" id="SNV15604.1"/>
    </source>
</evidence>
<dbReference type="CDD" id="cd07185">
    <property type="entry name" value="OmpA_C-like"/>
    <property type="match status" value="1"/>
</dbReference>
<gene>
    <name evidence="13" type="primary">oprF_5</name>
    <name evidence="12" type="ORF">AXF12_10190</name>
    <name evidence="13" type="ORF">SAMEA44541418_02119</name>
</gene>
<evidence type="ECO:0000256" key="2">
    <source>
        <dbReference type="ARBA" id="ARBA00022448"/>
    </source>
</evidence>
<dbReference type="AlphaFoldDB" id="A0AAX2H0L4"/>
<dbReference type="EMBL" id="LT906449">
    <property type="protein sequence ID" value="SNV15604.1"/>
    <property type="molecule type" value="Genomic_DNA"/>
</dbReference>
<evidence type="ECO:0000256" key="7">
    <source>
        <dbReference type="ARBA" id="ARBA00023136"/>
    </source>
</evidence>
<dbReference type="InterPro" id="IPR011250">
    <property type="entry name" value="OMP/PagP_B-barrel"/>
</dbReference>
<dbReference type="SUPFAM" id="SSF56925">
    <property type="entry name" value="OMPA-like"/>
    <property type="match status" value="1"/>
</dbReference>
<evidence type="ECO:0000256" key="9">
    <source>
        <dbReference type="PROSITE-ProRule" id="PRU00473"/>
    </source>
</evidence>
<feature type="chain" id="PRO_5043387884" evidence="10">
    <location>
        <begin position="23"/>
        <end position="358"/>
    </location>
</feature>
<keyword evidence="7 9" id="KW-0472">Membrane</keyword>
<evidence type="ECO:0000256" key="5">
    <source>
        <dbReference type="ARBA" id="ARBA00023065"/>
    </source>
</evidence>
<evidence type="ECO:0000256" key="6">
    <source>
        <dbReference type="ARBA" id="ARBA00023114"/>
    </source>
</evidence>
<dbReference type="EMBL" id="CP014227">
    <property type="protein sequence ID" value="AMD85847.1"/>
    <property type="molecule type" value="Genomic_DNA"/>
</dbReference>
<dbReference type="PANTHER" id="PTHR30329">
    <property type="entry name" value="STATOR ELEMENT OF FLAGELLAR MOTOR COMPLEX"/>
    <property type="match status" value="1"/>
</dbReference>
<dbReference type="Proteomes" id="UP000065822">
    <property type="component" value="Chromosome"/>
</dbReference>
<evidence type="ECO:0000256" key="8">
    <source>
        <dbReference type="ARBA" id="ARBA00023237"/>
    </source>
</evidence>
<dbReference type="InterPro" id="IPR050330">
    <property type="entry name" value="Bact_OuterMem_StrucFunc"/>
</dbReference>
<protein>
    <submittedName>
        <fullName evidence="13">Root adhesin</fullName>
    </submittedName>
</protein>
<evidence type="ECO:0000256" key="4">
    <source>
        <dbReference type="ARBA" id="ARBA00022692"/>
    </source>
</evidence>
<evidence type="ECO:0000256" key="1">
    <source>
        <dbReference type="ARBA" id="ARBA00004571"/>
    </source>
</evidence>
<name>A0AAX2H0L4_9FLAO</name>
<keyword evidence="6" id="KW-0626">Porin</keyword>
<dbReference type="SUPFAM" id="SSF103088">
    <property type="entry name" value="OmpA-like"/>
    <property type="match status" value="1"/>
</dbReference>
<reference evidence="12 14" key="1">
    <citation type="submission" date="2016-02" db="EMBL/GenBank/DDBJ databases">
        <authorList>
            <person name="Holder M.E."/>
            <person name="Ajami N.J."/>
            <person name="Petrosino J.F."/>
        </authorList>
    </citation>
    <scope>NUCLEOTIDE SEQUENCE [LARGE SCALE GENOMIC DNA]</scope>
    <source>
        <strain evidence="12 14">CCUG 32990</strain>
    </source>
</reference>
<evidence type="ECO:0000313" key="12">
    <source>
        <dbReference type="EMBL" id="AMD85847.1"/>
    </source>
</evidence>
<dbReference type="GO" id="GO:0006811">
    <property type="term" value="P:monoatomic ion transport"/>
    <property type="evidence" value="ECO:0007669"/>
    <property type="project" value="UniProtKB-KW"/>
</dbReference>
<keyword evidence="3" id="KW-1134">Transmembrane beta strand</keyword>
<evidence type="ECO:0000313" key="15">
    <source>
        <dbReference type="Proteomes" id="UP000215539"/>
    </source>
</evidence>
<evidence type="ECO:0000313" key="14">
    <source>
        <dbReference type="Proteomes" id="UP000065822"/>
    </source>
</evidence>
<dbReference type="GO" id="GO:0009279">
    <property type="term" value="C:cell outer membrane"/>
    <property type="evidence" value="ECO:0007669"/>
    <property type="project" value="UniProtKB-SubCell"/>
</dbReference>
<dbReference type="Gene3D" id="2.40.160.20">
    <property type="match status" value="1"/>
</dbReference>
<dbReference type="GO" id="GO:0015288">
    <property type="term" value="F:porin activity"/>
    <property type="evidence" value="ECO:0007669"/>
    <property type="project" value="UniProtKB-KW"/>
</dbReference>
<organism evidence="13 15">
    <name type="scientific">Capnocytophaga haemolytica</name>
    <dbReference type="NCBI Taxonomy" id="45243"/>
    <lineage>
        <taxon>Bacteria</taxon>
        <taxon>Pseudomonadati</taxon>
        <taxon>Bacteroidota</taxon>
        <taxon>Flavobacteriia</taxon>
        <taxon>Flavobacteriales</taxon>
        <taxon>Flavobacteriaceae</taxon>
        <taxon>Capnocytophaga</taxon>
    </lineage>
</organism>
<dbReference type="KEGG" id="chg:AXF12_10190"/>
<proteinExistence type="predicted"/>
<keyword evidence="5" id="KW-0406">Ion transport</keyword>
<dbReference type="Gene3D" id="3.30.1330.60">
    <property type="entry name" value="OmpA-like domain"/>
    <property type="match status" value="1"/>
</dbReference>
<keyword evidence="8" id="KW-0998">Cell outer membrane</keyword>
<dbReference type="InterPro" id="IPR036737">
    <property type="entry name" value="OmpA-like_sf"/>
</dbReference>
<keyword evidence="14" id="KW-1185">Reference proteome</keyword>
<evidence type="ECO:0000256" key="3">
    <source>
        <dbReference type="ARBA" id="ARBA00022452"/>
    </source>
</evidence>
<dbReference type="Pfam" id="PF00691">
    <property type="entry name" value="OmpA"/>
    <property type="match status" value="1"/>
</dbReference>
<dbReference type="PROSITE" id="PS51123">
    <property type="entry name" value="OMPA_2"/>
    <property type="match status" value="1"/>
</dbReference>
<sequence>MNKIKIYIVALVATLSAGVASAQDNYRPWLIGAGVSTLDMRVPDGFGDQLKDWFGYPDMNVGFRLSAARYLKKGFTAELSFDYTSVKRDENFFPDQADATRLTDAKSAWGVDLRGRYHVNRLWEGLNWLDPYPQVGVGVSSIDSQSKFKIVAGIGSNFWFTDVVGANVQTAYKIGGGIGNDYFQWSAGVVVKLPVKGLENPIVDHVERTKVPKEKKHRKGVSKATNITRVETPEERAARTERVTKEINLYAKTILFDLDKSIVKPQAEFILDNIAKIMNENPDFNFTVDGHTDNTGTPEHNLKLSQERADAIKKYLQNHGVAKKRLEAHGYGQTRPLESNNTDRGREINRRVEINVVN</sequence>